<dbReference type="InParanoid" id="A0A1C7NPG4"/>
<proteinExistence type="predicted"/>
<evidence type="ECO:0000313" key="3">
    <source>
        <dbReference type="Proteomes" id="UP000093000"/>
    </source>
</evidence>
<organism evidence="2 3">
    <name type="scientific">Choanephora cucurbitarum</name>
    <dbReference type="NCBI Taxonomy" id="101091"/>
    <lineage>
        <taxon>Eukaryota</taxon>
        <taxon>Fungi</taxon>
        <taxon>Fungi incertae sedis</taxon>
        <taxon>Mucoromycota</taxon>
        <taxon>Mucoromycotina</taxon>
        <taxon>Mucoromycetes</taxon>
        <taxon>Mucorales</taxon>
        <taxon>Mucorineae</taxon>
        <taxon>Choanephoraceae</taxon>
        <taxon>Choanephoroideae</taxon>
        <taxon>Choanephora</taxon>
    </lineage>
</organism>
<dbReference type="EMBL" id="LUGH01000025">
    <property type="protein sequence ID" value="OBZ91015.1"/>
    <property type="molecule type" value="Genomic_DNA"/>
</dbReference>
<dbReference type="Proteomes" id="UP000093000">
    <property type="component" value="Unassembled WGS sequence"/>
</dbReference>
<protein>
    <submittedName>
        <fullName evidence="2">Uncharacterized protein</fullName>
    </submittedName>
</protein>
<feature type="compositionally biased region" description="Acidic residues" evidence="1">
    <location>
        <begin position="48"/>
        <end position="64"/>
    </location>
</feature>
<dbReference type="OrthoDB" id="2275922at2759"/>
<dbReference type="AlphaFoldDB" id="A0A1C7NPG4"/>
<sequence length="126" mass="15196">MNNYYTHLSFYKLEQFNINTSSLATFVLVRNSLITELNRQQQSRQDKEEDDSEEEIYLYSDSDSDSEEEIWLDHCIHELKEEDIPSKDVQPTFYLYEDDDDDEEEEEENLISYYPIQYTSFPIIHV</sequence>
<accession>A0A1C7NPG4</accession>
<gene>
    <name evidence="2" type="ORF">A0J61_00946</name>
</gene>
<evidence type="ECO:0000313" key="2">
    <source>
        <dbReference type="EMBL" id="OBZ91015.1"/>
    </source>
</evidence>
<keyword evidence="3" id="KW-1185">Reference proteome</keyword>
<evidence type="ECO:0000256" key="1">
    <source>
        <dbReference type="SAM" id="MobiDB-lite"/>
    </source>
</evidence>
<reference evidence="2 3" key="1">
    <citation type="submission" date="2016-03" db="EMBL/GenBank/DDBJ databases">
        <title>Choanephora cucurbitarum.</title>
        <authorList>
            <person name="Min B."/>
            <person name="Park H."/>
            <person name="Park J.-H."/>
            <person name="Shin H.-D."/>
            <person name="Choi I.-G."/>
        </authorList>
    </citation>
    <scope>NUCLEOTIDE SEQUENCE [LARGE SCALE GENOMIC DNA]</scope>
    <source>
        <strain evidence="2 3">KUS-F28377</strain>
    </source>
</reference>
<comment type="caution">
    <text evidence="2">The sequence shown here is derived from an EMBL/GenBank/DDBJ whole genome shotgun (WGS) entry which is preliminary data.</text>
</comment>
<name>A0A1C7NPG4_9FUNG</name>
<feature type="region of interest" description="Disordered" evidence="1">
    <location>
        <begin position="38"/>
        <end position="64"/>
    </location>
</feature>